<keyword evidence="1" id="KW-0479">Metal-binding</keyword>
<evidence type="ECO:0000256" key="1">
    <source>
        <dbReference type="PROSITE-ProRule" id="PRU00042"/>
    </source>
</evidence>
<comment type="caution">
    <text evidence="4">The sequence shown here is derived from an EMBL/GenBank/DDBJ whole genome shotgun (WGS) entry which is preliminary data.</text>
</comment>
<feature type="domain" description="C2H2-type" evidence="3">
    <location>
        <begin position="7"/>
        <end position="29"/>
    </location>
</feature>
<protein>
    <recommendedName>
        <fullName evidence="3">C2H2-type domain-containing protein</fullName>
    </recommendedName>
</protein>
<feature type="region of interest" description="Disordered" evidence="2">
    <location>
        <begin position="90"/>
        <end position="147"/>
    </location>
</feature>
<organism evidence="4 5">
    <name type="scientific">Apiospora arundinis</name>
    <dbReference type="NCBI Taxonomy" id="335852"/>
    <lineage>
        <taxon>Eukaryota</taxon>
        <taxon>Fungi</taxon>
        <taxon>Dikarya</taxon>
        <taxon>Ascomycota</taxon>
        <taxon>Pezizomycotina</taxon>
        <taxon>Sordariomycetes</taxon>
        <taxon>Xylariomycetidae</taxon>
        <taxon>Amphisphaeriales</taxon>
        <taxon>Apiosporaceae</taxon>
        <taxon>Apiospora</taxon>
    </lineage>
</organism>
<dbReference type="Pfam" id="PF13894">
    <property type="entry name" value="zf-C2H2_4"/>
    <property type="match status" value="1"/>
</dbReference>
<proteinExistence type="predicted"/>
<feature type="compositionally biased region" description="Basic and acidic residues" evidence="2">
    <location>
        <begin position="90"/>
        <end position="104"/>
    </location>
</feature>
<dbReference type="PROSITE" id="PS50157">
    <property type="entry name" value="ZINC_FINGER_C2H2_2"/>
    <property type="match status" value="1"/>
</dbReference>
<dbReference type="Proteomes" id="UP001390339">
    <property type="component" value="Unassembled WGS sequence"/>
</dbReference>
<evidence type="ECO:0000313" key="4">
    <source>
        <dbReference type="EMBL" id="KAK8859977.1"/>
    </source>
</evidence>
<dbReference type="SUPFAM" id="SSF57667">
    <property type="entry name" value="beta-beta-alpha zinc fingers"/>
    <property type="match status" value="1"/>
</dbReference>
<feature type="compositionally biased region" description="Acidic residues" evidence="2">
    <location>
        <begin position="129"/>
        <end position="147"/>
    </location>
</feature>
<dbReference type="SMART" id="SM00355">
    <property type="entry name" value="ZnF_C2H2"/>
    <property type="match status" value="3"/>
</dbReference>
<evidence type="ECO:0000313" key="5">
    <source>
        <dbReference type="Proteomes" id="UP001390339"/>
    </source>
</evidence>
<evidence type="ECO:0000256" key="2">
    <source>
        <dbReference type="SAM" id="MobiDB-lite"/>
    </source>
</evidence>
<evidence type="ECO:0000259" key="3">
    <source>
        <dbReference type="PROSITE" id="PS50157"/>
    </source>
</evidence>
<name>A0ABR2IBP9_9PEZI</name>
<dbReference type="EMBL" id="JAPCWZ010000006">
    <property type="protein sequence ID" value="KAK8859977.1"/>
    <property type="molecule type" value="Genomic_DNA"/>
</dbReference>
<reference evidence="4 5" key="1">
    <citation type="journal article" date="2024" name="IMA Fungus">
        <title>Apiospora arundinis, a panoply of carbohydrate-active enzymes and secondary metabolites.</title>
        <authorList>
            <person name="Sorensen T."/>
            <person name="Petersen C."/>
            <person name="Muurmann A.T."/>
            <person name="Christiansen J.V."/>
            <person name="Brundto M.L."/>
            <person name="Overgaard C.K."/>
            <person name="Boysen A.T."/>
            <person name="Wollenberg R.D."/>
            <person name="Larsen T.O."/>
            <person name="Sorensen J.L."/>
            <person name="Nielsen K.L."/>
            <person name="Sondergaard T.E."/>
        </authorList>
    </citation>
    <scope>NUCLEOTIDE SEQUENCE [LARGE SCALE GENOMIC DNA]</scope>
    <source>
        <strain evidence="4 5">AAU 773</strain>
    </source>
</reference>
<gene>
    <name evidence="4" type="ORF">PGQ11_010711</name>
</gene>
<keyword evidence="5" id="KW-1185">Reference proteome</keyword>
<feature type="compositionally biased region" description="Polar residues" evidence="2">
    <location>
        <begin position="110"/>
        <end position="120"/>
    </location>
</feature>
<dbReference type="InterPro" id="IPR036236">
    <property type="entry name" value="Znf_C2H2_sf"/>
</dbReference>
<dbReference type="Gene3D" id="3.30.160.60">
    <property type="entry name" value="Classic Zinc Finger"/>
    <property type="match status" value="1"/>
</dbReference>
<dbReference type="PROSITE" id="PS00028">
    <property type="entry name" value="ZINC_FINGER_C2H2_1"/>
    <property type="match status" value="1"/>
</dbReference>
<keyword evidence="1" id="KW-0862">Zinc</keyword>
<dbReference type="InterPro" id="IPR013087">
    <property type="entry name" value="Znf_C2H2_type"/>
</dbReference>
<accession>A0ABR2IBP9</accession>
<sequence length="147" mass="16644">MDFSNHVQCTDCGKLYKTKETLRRHLKSHELTVFCTICNLGRVNDDDLNYHMCLKHNISTPHVCHMPQCWRTPGWGFLSHGDLVDHLESSHKATVENRNAEAAKKKLSSTHHNPSEQNPGASDGQVKMDEDDSSVDEQEDMNDGTRA</sequence>
<keyword evidence="1" id="KW-0863">Zinc-finger</keyword>